<comment type="pathway">
    <text evidence="3">Quinol/quinone metabolism; 1,4-dihydroxy-2-naphthoate biosynthesis; 1,4-dihydroxy-2-naphthoate from chorismate: step 3/7.</text>
</comment>
<dbReference type="PRINTS" id="PR00111">
    <property type="entry name" value="ABHYDROLASE"/>
</dbReference>
<comment type="function">
    <text evidence="3">Catalyzes a proton abstraction reaction that results in 2,5-elimination of pyruvate from 2-succinyl-5-enolpyruvyl-6-hydroxy-3-cyclohexene-1-carboxylate (SEPHCHC) and the formation of 2-succinyl-6-hydroxy-2,4-cyclohexadiene-1-carboxylate (SHCHC).</text>
</comment>
<comment type="subunit">
    <text evidence="3">Monomer.</text>
</comment>
<evidence type="ECO:0000256" key="2">
    <source>
        <dbReference type="ARBA" id="ARBA00023239"/>
    </source>
</evidence>
<dbReference type="RefSeq" id="WP_106534365.1">
    <property type="nucleotide sequence ID" value="NZ_PYAT01000012.1"/>
</dbReference>
<gene>
    <name evidence="3" type="primary">menH</name>
    <name evidence="5" type="ORF">B0H99_11281</name>
</gene>
<dbReference type="InterPro" id="IPR000073">
    <property type="entry name" value="AB_hydrolase_1"/>
</dbReference>
<dbReference type="PANTHER" id="PTHR42916">
    <property type="entry name" value="2-SUCCINYL-5-ENOLPYRUVYL-6-HYDROXY-3-CYCLOHEXENE-1-CARBOXYLATE SYNTHASE"/>
    <property type="match status" value="1"/>
</dbReference>
<dbReference type="UniPathway" id="UPA00079"/>
<dbReference type="EC" id="4.2.99.20" evidence="3"/>
<dbReference type="GO" id="GO:0070205">
    <property type="term" value="F:2-succinyl-6-hydroxy-2,4-cyclohexadiene-1-carboxylate synthase activity"/>
    <property type="evidence" value="ECO:0007669"/>
    <property type="project" value="UniProtKB-UniRule"/>
</dbReference>
<keyword evidence="1 3" id="KW-0474">Menaquinone biosynthesis</keyword>
<dbReference type="InterPro" id="IPR022485">
    <property type="entry name" value="SHCHC_synthase_MenH"/>
</dbReference>
<evidence type="ECO:0000259" key="4">
    <source>
        <dbReference type="Pfam" id="PF00561"/>
    </source>
</evidence>
<dbReference type="AlphaFoldDB" id="A0A2P8GAY4"/>
<evidence type="ECO:0000313" key="5">
    <source>
        <dbReference type="EMBL" id="PSL31131.1"/>
    </source>
</evidence>
<organism evidence="5 6">
    <name type="scientific">Planomicrobium soli</name>
    <dbReference type="NCBI Taxonomy" id="1176648"/>
    <lineage>
        <taxon>Bacteria</taxon>
        <taxon>Bacillati</taxon>
        <taxon>Bacillota</taxon>
        <taxon>Bacilli</taxon>
        <taxon>Bacillales</taxon>
        <taxon>Caryophanaceae</taxon>
        <taxon>Planomicrobium</taxon>
    </lineage>
</organism>
<protein>
    <recommendedName>
        <fullName evidence="3">Putative 2-succinyl-6-hydroxy-2,4-cyclohexadiene-1-carboxylate synthase</fullName>
        <shortName evidence="3">SHCHC synthase</shortName>
        <ecNumber evidence="3">4.2.99.20</ecNumber>
    </recommendedName>
</protein>
<dbReference type="Gene3D" id="3.40.50.1820">
    <property type="entry name" value="alpha/beta hydrolase"/>
    <property type="match status" value="1"/>
</dbReference>
<evidence type="ECO:0000256" key="1">
    <source>
        <dbReference type="ARBA" id="ARBA00022428"/>
    </source>
</evidence>
<dbReference type="Proteomes" id="UP000242682">
    <property type="component" value="Unassembled WGS sequence"/>
</dbReference>
<accession>A0A2P8GAY4</accession>
<reference evidence="5 6" key="1">
    <citation type="submission" date="2018-03" db="EMBL/GenBank/DDBJ databases">
        <title>Genomic Encyclopedia of Type Strains, Phase III (KMG-III): the genomes of soil and plant-associated and newly described type strains.</title>
        <authorList>
            <person name="Whitman W."/>
        </authorList>
    </citation>
    <scope>NUCLEOTIDE SEQUENCE [LARGE SCALE GENOMIC DNA]</scope>
    <source>
        <strain evidence="5 6">CGMCC 1.12259</strain>
    </source>
</reference>
<dbReference type="Pfam" id="PF00561">
    <property type="entry name" value="Abhydrolase_1"/>
    <property type="match status" value="1"/>
</dbReference>
<dbReference type="NCBIfam" id="TIGR03695">
    <property type="entry name" value="menH_SHCHC"/>
    <property type="match status" value="1"/>
</dbReference>
<evidence type="ECO:0000313" key="6">
    <source>
        <dbReference type="Proteomes" id="UP000242682"/>
    </source>
</evidence>
<sequence length="270" mass="30005">MDVTANGVRYHVEVINETKQPTIVFLHGFTGSTNTWRPVVEKFHNFKIVLIDLIGHGKSESPESWERYTMEQQIADLDTVFTKLALTDITLAGYSMGGRTALAYACTFPERLHTLILESASPGLQTEEEQKKRRDSDAALATRIVKDGLPAFIDFWENIPLFGSQNKLQAPVKQALRQERLGQNPDGLANSLRGMGTGSQISYWEALEGLQIPVLLVVGSLDLKFEGIGKAMLALIPDARLEIVEAGHAIHVEKPLEFATMVEEYLTLEI</sequence>
<dbReference type="InterPro" id="IPR029058">
    <property type="entry name" value="AB_hydrolase_fold"/>
</dbReference>
<dbReference type="UniPathway" id="UPA01057">
    <property type="reaction ID" value="UER00900"/>
</dbReference>
<comment type="similarity">
    <text evidence="3">Belongs to the AB hydrolase superfamily. MenH family.</text>
</comment>
<comment type="pathway">
    <text evidence="3">Quinol/quinone metabolism; menaquinone biosynthesis.</text>
</comment>
<dbReference type="HAMAP" id="MF_01660">
    <property type="entry name" value="MenH"/>
    <property type="match status" value="1"/>
</dbReference>
<dbReference type="OrthoDB" id="9808398at2"/>
<dbReference type="GO" id="GO:0009234">
    <property type="term" value="P:menaquinone biosynthetic process"/>
    <property type="evidence" value="ECO:0007669"/>
    <property type="project" value="UniProtKB-UniRule"/>
</dbReference>
<dbReference type="SUPFAM" id="SSF53474">
    <property type="entry name" value="alpha/beta-Hydrolases"/>
    <property type="match status" value="1"/>
</dbReference>
<keyword evidence="6" id="KW-1185">Reference proteome</keyword>
<dbReference type="EMBL" id="PYAT01000012">
    <property type="protein sequence ID" value="PSL31131.1"/>
    <property type="molecule type" value="Genomic_DNA"/>
</dbReference>
<keyword evidence="2 3" id="KW-0456">Lyase</keyword>
<name>A0A2P8GAY4_9BACL</name>
<comment type="caution">
    <text evidence="5">The sequence shown here is derived from an EMBL/GenBank/DDBJ whole genome shotgun (WGS) entry which is preliminary data.</text>
</comment>
<comment type="catalytic activity">
    <reaction evidence="3">
        <text>5-enolpyruvoyl-6-hydroxy-2-succinyl-cyclohex-3-ene-1-carboxylate = (1R,6R)-6-hydroxy-2-succinyl-cyclohexa-2,4-diene-1-carboxylate + pyruvate</text>
        <dbReference type="Rhea" id="RHEA:25597"/>
        <dbReference type="ChEBI" id="CHEBI:15361"/>
        <dbReference type="ChEBI" id="CHEBI:58689"/>
        <dbReference type="ChEBI" id="CHEBI:58818"/>
        <dbReference type="EC" id="4.2.99.20"/>
    </reaction>
</comment>
<evidence type="ECO:0000256" key="3">
    <source>
        <dbReference type="HAMAP-Rule" id="MF_01660"/>
    </source>
</evidence>
<feature type="domain" description="AB hydrolase-1" evidence="4">
    <location>
        <begin position="21"/>
        <end position="255"/>
    </location>
</feature>
<proteinExistence type="inferred from homology"/>
<dbReference type="PANTHER" id="PTHR42916:SF1">
    <property type="entry name" value="PROTEIN PHYLLO, CHLOROPLASTIC"/>
    <property type="match status" value="1"/>
</dbReference>